<organism evidence="3 4">
    <name type="scientific">Pseudoclavibacter endophyticus</name>
    <dbReference type="NCBI Taxonomy" id="1778590"/>
    <lineage>
        <taxon>Bacteria</taxon>
        <taxon>Bacillati</taxon>
        <taxon>Actinomycetota</taxon>
        <taxon>Actinomycetes</taxon>
        <taxon>Micrococcales</taxon>
        <taxon>Microbacteriaceae</taxon>
        <taxon>Pseudoclavibacter</taxon>
    </lineage>
</organism>
<dbReference type="PANTHER" id="PTHR48207:SF3">
    <property type="entry name" value="SUCCINATE--HYDROXYMETHYLGLUTARATE COA-TRANSFERASE"/>
    <property type="match status" value="1"/>
</dbReference>
<comment type="caution">
    <text evidence="3">The sequence shown here is derived from an EMBL/GenBank/DDBJ whole genome shotgun (WGS) entry which is preliminary data.</text>
</comment>
<dbReference type="EMBL" id="WBJY01000001">
    <property type="protein sequence ID" value="KAB1649195.1"/>
    <property type="molecule type" value="Genomic_DNA"/>
</dbReference>
<proteinExistence type="predicted"/>
<name>A0A6H9WQY7_9MICO</name>
<dbReference type="GO" id="GO:0008410">
    <property type="term" value="F:CoA-transferase activity"/>
    <property type="evidence" value="ECO:0007669"/>
    <property type="project" value="TreeGrafter"/>
</dbReference>
<sequence>MIVRRGICVVDDDTTPAGPDPVSTPTGPLAGLLIADFSRVLAGPFATQILGDLGAEVIKVEAPVGDETRGWRPPERDGTSTYYLGINRNKRDIVLDFRDDDDRVLAQELARRADVVIENFKPGGLAKFGLDYDSVAESNPSVVYASISGFGSAGGASLPGYDLIVQAMSGLMSLTGDPDGPAYRSGVSVFDIMTGLQSVIGILAALRHRDATGDGQHVEVNLLSTALAGMANHSSTYVAGGEVPMRMGNAHPSLFPYEPLPAADGEILVVAANDRQFQALVTALGRPELLDDERFATTDGRNVNRAELRPMLVEALGTATVDEWFERLTEAGIACGPVQTIDGGVKLAERLGLEPIITVGEGERAVPMIRNAISFSKTQPQYRLPPPLLGEHADELRAWLSEPAPARGQTSETTAARGAHAAKGHA</sequence>
<dbReference type="InterPro" id="IPR003673">
    <property type="entry name" value="CoA-Trfase_fam_III"/>
</dbReference>
<dbReference type="Proteomes" id="UP000431744">
    <property type="component" value="Unassembled WGS sequence"/>
</dbReference>
<feature type="region of interest" description="Disordered" evidence="2">
    <location>
        <begin position="403"/>
        <end position="426"/>
    </location>
</feature>
<dbReference type="Pfam" id="PF02515">
    <property type="entry name" value="CoA_transf_3"/>
    <property type="match status" value="1"/>
</dbReference>
<keyword evidence="1 3" id="KW-0808">Transferase</keyword>
<protein>
    <submittedName>
        <fullName evidence="3">CoA transferase</fullName>
    </submittedName>
</protein>
<dbReference type="Gene3D" id="3.40.50.10540">
    <property type="entry name" value="Crotonobetainyl-coa:carnitine coa-transferase, domain 1"/>
    <property type="match status" value="1"/>
</dbReference>
<dbReference type="Gene3D" id="3.30.1540.10">
    <property type="entry name" value="formyl-coa transferase, domain 3"/>
    <property type="match status" value="1"/>
</dbReference>
<dbReference type="OrthoDB" id="9797653at2"/>
<dbReference type="SUPFAM" id="SSF89796">
    <property type="entry name" value="CoA-transferase family III (CaiB/BaiF)"/>
    <property type="match status" value="1"/>
</dbReference>
<dbReference type="PANTHER" id="PTHR48207">
    <property type="entry name" value="SUCCINATE--HYDROXYMETHYLGLUTARATE COA-TRANSFERASE"/>
    <property type="match status" value="1"/>
</dbReference>
<dbReference type="InterPro" id="IPR023606">
    <property type="entry name" value="CoA-Trfase_III_dom_1_sf"/>
</dbReference>
<evidence type="ECO:0000313" key="3">
    <source>
        <dbReference type="EMBL" id="KAB1649195.1"/>
    </source>
</evidence>
<dbReference type="InterPro" id="IPR050483">
    <property type="entry name" value="CoA-transferase_III_domain"/>
</dbReference>
<dbReference type="AlphaFoldDB" id="A0A6H9WQY7"/>
<keyword evidence="4" id="KW-1185">Reference proteome</keyword>
<evidence type="ECO:0000256" key="2">
    <source>
        <dbReference type="SAM" id="MobiDB-lite"/>
    </source>
</evidence>
<reference evidence="3 4" key="1">
    <citation type="submission" date="2019-09" db="EMBL/GenBank/DDBJ databases">
        <title>Phylogeny of genus Pseudoclavibacter and closely related genus.</title>
        <authorList>
            <person name="Li Y."/>
        </authorList>
    </citation>
    <scope>NUCLEOTIDE SEQUENCE [LARGE SCALE GENOMIC DNA]</scope>
    <source>
        <strain evidence="3 4">EGI 60007</strain>
    </source>
</reference>
<dbReference type="InterPro" id="IPR044855">
    <property type="entry name" value="CoA-Trfase_III_dom3_sf"/>
</dbReference>
<evidence type="ECO:0000313" key="4">
    <source>
        <dbReference type="Proteomes" id="UP000431744"/>
    </source>
</evidence>
<evidence type="ECO:0000256" key="1">
    <source>
        <dbReference type="ARBA" id="ARBA00022679"/>
    </source>
</evidence>
<accession>A0A6H9WQY7</accession>
<gene>
    <name evidence="3" type="ORF">F8O04_02640</name>
</gene>